<protein>
    <submittedName>
        <fullName evidence="1">Uncharacterized protein</fullName>
    </submittedName>
</protein>
<sequence length="82" mass="9163">MNCSSLHPSSSEAISAFTAKFVSSCGNGGTFDQLHDGHRCFLMESAELARHRIVIGIYDMPIHTKRQQRDITRRIGSRQVNS</sequence>
<comment type="caution">
    <text evidence="1">The sequence shown here is derived from an EMBL/GenBank/DDBJ whole genome shotgun (WGS) entry which is preliminary data.</text>
</comment>
<gene>
    <name evidence="1" type="ORF">L6164_018995</name>
</gene>
<proteinExistence type="predicted"/>
<evidence type="ECO:0000313" key="2">
    <source>
        <dbReference type="Proteomes" id="UP000828941"/>
    </source>
</evidence>
<keyword evidence="2" id="KW-1185">Reference proteome</keyword>
<organism evidence="1 2">
    <name type="scientific">Bauhinia variegata</name>
    <name type="common">Purple orchid tree</name>
    <name type="synonym">Phanera variegata</name>
    <dbReference type="NCBI Taxonomy" id="167791"/>
    <lineage>
        <taxon>Eukaryota</taxon>
        <taxon>Viridiplantae</taxon>
        <taxon>Streptophyta</taxon>
        <taxon>Embryophyta</taxon>
        <taxon>Tracheophyta</taxon>
        <taxon>Spermatophyta</taxon>
        <taxon>Magnoliopsida</taxon>
        <taxon>eudicotyledons</taxon>
        <taxon>Gunneridae</taxon>
        <taxon>Pentapetalae</taxon>
        <taxon>rosids</taxon>
        <taxon>fabids</taxon>
        <taxon>Fabales</taxon>
        <taxon>Fabaceae</taxon>
        <taxon>Cercidoideae</taxon>
        <taxon>Cercideae</taxon>
        <taxon>Bauhiniinae</taxon>
        <taxon>Bauhinia</taxon>
    </lineage>
</organism>
<name>A0ACB9NCY1_BAUVA</name>
<reference evidence="1 2" key="1">
    <citation type="journal article" date="2022" name="DNA Res.">
        <title>Chromosomal-level genome assembly of the orchid tree Bauhinia variegata (Leguminosae; Cercidoideae) supports the allotetraploid origin hypothesis of Bauhinia.</title>
        <authorList>
            <person name="Zhong Y."/>
            <person name="Chen Y."/>
            <person name="Zheng D."/>
            <person name="Pang J."/>
            <person name="Liu Y."/>
            <person name="Luo S."/>
            <person name="Meng S."/>
            <person name="Qian L."/>
            <person name="Wei D."/>
            <person name="Dai S."/>
            <person name="Zhou R."/>
        </authorList>
    </citation>
    <scope>NUCLEOTIDE SEQUENCE [LARGE SCALE GENOMIC DNA]</scope>
    <source>
        <strain evidence="1">BV-YZ2020</strain>
    </source>
</reference>
<dbReference type="EMBL" id="CM039432">
    <property type="protein sequence ID" value="KAI4334285.1"/>
    <property type="molecule type" value="Genomic_DNA"/>
</dbReference>
<evidence type="ECO:0000313" key="1">
    <source>
        <dbReference type="EMBL" id="KAI4334285.1"/>
    </source>
</evidence>
<accession>A0ACB9NCY1</accession>
<dbReference type="Proteomes" id="UP000828941">
    <property type="component" value="Chromosome 7"/>
</dbReference>